<organism evidence="2 3">
    <name type="scientific">Bradyrhizobium symbiodeficiens</name>
    <dbReference type="NCBI Taxonomy" id="1404367"/>
    <lineage>
        <taxon>Bacteria</taxon>
        <taxon>Pseudomonadati</taxon>
        <taxon>Pseudomonadota</taxon>
        <taxon>Alphaproteobacteria</taxon>
        <taxon>Hyphomicrobiales</taxon>
        <taxon>Nitrobacteraceae</taxon>
        <taxon>Bradyrhizobium</taxon>
    </lineage>
</organism>
<reference evidence="2 3" key="1">
    <citation type="journal article" date="2020" name="Int. J. Syst. Evol. Microbiol.">
        <title>Description and complete genome sequences of Bradyrhizobium symbiodeficiens sp. nov., a non-symbiotic bacterium associated with legumes native to Canada.</title>
        <authorList>
            <person name="Bromfield E.S.P."/>
            <person name="Cloutier S."/>
            <person name="Nguyen H.D.T."/>
        </authorList>
    </citation>
    <scope>NUCLEOTIDE SEQUENCE [LARGE SCALE GENOMIC DNA]</scope>
    <source>
        <strain evidence="2 3">101S1MB</strain>
    </source>
</reference>
<gene>
    <name evidence="2" type="ORF">HAV00_20620</name>
</gene>
<proteinExistence type="predicted"/>
<dbReference type="Proteomes" id="UP000500895">
    <property type="component" value="Chromosome"/>
</dbReference>
<dbReference type="EMBL" id="CP050066">
    <property type="protein sequence ID" value="QIP08513.1"/>
    <property type="molecule type" value="Genomic_DNA"/>
</dbReference>
<evidence type="ECO:0000313" key="2">
    <source>
        <dbReference type="EMBL" id="QIP08513.1"/>
    </source>
</evidence>
<evidence type="ECO:0000256" key="1">
    <source>
        <dbReference type="SAM" id="Phobius"/>
    </source>
</evidence>
<keyword evidence="1" id="KW-1133">Transmembrane helix</keyword>
<feature type="transmembrane region" description="Helical" evidence="1">
    <location>
        <begin position="6"/>
        <end position="35"/>
    </location>
</feature>
<dbReference type="RefSeq" id="WP_166468601.1">
    <property type="nucleotide sequence ID" value="NZ_CP050066.2"/>
</dbReference>
<keyword evidence="1" id="KW-0812">Transmembrane</keyword>
<keyword evidence="1" id="KW-0472">Membrane</keyword>
<sequence length="84" mass="9504">MEYLLYWFFLEFIGCSIARIVIPALSFGQVHVHSLNASPERFKWLGYRRDAGGRVVVARDVAGFIGFIVMIAVFLAIVLSTHPF</sequence>
<feature type="transmembrane region" description="Helical" evidence="1">
    <location>
        <begin position="56"/>
        <end position="79"/>
    </location>
</feature>
<accession>A0A6G9A8H6</accession>
<dbReference type="AlphaFoldDB" id="A0A6G9A8H6"/>
<protein>
    <submittedName>
        <fullName evidence="2">Uncharacterized protein</fullName>
    </submittedName>
</protein>
<evidence type="ECO:0000313" key="3">
    <source>
        <dbReference type="Proteomes" id="UP000500895"/>
    </source>
</evidence>
<name>A0A6G9A8H6_9BRAD</name>